<protein>
    <submittedName>
        <fullName evidence="3">Pilus biosynthesis protein TadE</fullName>
    </submittedName>
</protein>
<feature type="domain" description="TadE-like" evidence="2">
    <location>
        <begin position="26"/>
        <end position="68"/>
    </location>
</feature>
<gene>
    <name evidence="3" type="ORF">GCM10011316_31850</name>
</gene>
<evidence type="ECO:0000313" key="4">
    <source>
        <dbReference type="Proteomes" id="UP000605148"/>
    </source>
</evidence>
<evidence type="ECO:0000313" key="3">
    <source>
        <dbReference type="EMBL" id="GGB57387.1"/>
    </source>
</evidence>
<dbReference type="EMBL" id="BMFA01000010">
    <property type="protein sequence ID" value="GGB57387.1"/>
    <property type="molecule type" value="Genomic_DNA"/>
</dbReference>
<reference evidence="3" key="1">
    <citation type="journal article" date="2014" name="Int. J. Syst. Evol. Microbiol.">
        <title>Complete genome sequence of Corynebacterium casei LMG S-19264T (=DSM 44701T), isolated from a smear-ripened cheese.</title>
        <authorList>
            <consortium name="US DOE Joint Genome Institute (JGI-PGF)"/>
            <person name="Walter F."/>
            <person name="Albersmeier A."/>
            <person name="Kalinowski J."/>
            <person name="Ruckert C."/>
        </authorList>
    </citation>
    <scope>NUCLEOTIDE SEQUENCE</scope>
    <source>
        <strain evidence="3">CGMCC 1.12426</strain>
    </source>
</reference>
<keyword evidence="1" id="KW-0812">Transmembrane</keyword>
<sequence>MKQISQIFYLGWLRKISRRYCRDRQGVTAIEFAIVGPPFFLLVIGIIELGLAFFVNRMVDNAVLESSRLIRTGQAQSFDAASFKTSICDGLPTGFCQPERIVLSVEKIDSFSNSANDLKEPLVDENGDPLDDYYEVTAAEDIVAVRVMYRWPMFSALLQTSPGDSGTERQLYSTFIFRNEPWQGSG</sequence>
<evidence type="ECO:0000259" key="2">
    <source>
        <dbReference type="Pfam" id="PF07811"/>
    </source>
</evidence>
<keyword evidence="1" id="KW-1133">Transmembrane helix</keyword>
<dbReference type="InterPro" id="IPR012495">
    <property type="entry name" value="TadE-like_dom"/>
</dbReference>
<reference evidence="3" key="2">
    <citation type="submission" date="2020-09" db="EMBL/GenBank/DDBJ databases">
        <authorList>
            <person name="Sun Q."/>
            <person name="Zhou Y."/>
        </authorList>
    </citation>
    <scope>NUCLEOTIDE SEQUENCE</scope>
    <source>
        <strain evidence="3">CGMCC 1.12426</strain>
    </source>
</reference>
<feature type="transmembrane region" description="Helical" evidence="1">
    <location>
        <begin position="39"/>
        <end position="59"/>
    </location>
</feature>
<keyword evidence="4" id="KW-1185">Reference proteome</keyword>
<dbReference type="Pfam" id="PF07811">
    <property type="entry name" value="TadE"/>
    <property type="match status" value="1"/>
</dbReference>
<dbReference type="OrthoDB" id="7990385at2"/>
<name>A0A916TMH7_9HYPH</name>
<dbReference type="RefSeq" id="WP_150497364.1">
    <property type="nucleotide sequence ID" value="NZ_BMFA01000010.1"/>
</dbReference>
<evidence type="ECO:0000256" key="1">
    <source>
        <dbReference type="SAM" id="Phobius"/>
    </source>
</evidence>
<accession>A0A916TMH7</accession>
<dbReference type="AlphaFoldDB" id="A0A916TMH7"/>
<comment type="caution">
    <text evidence="3">The sequence shown here is derived from an EMBL/GenBank/DDBJ whole genome shotgun (WGS) entry which is preliminary data.</text>
</comment>
<organism evidence="3 4">
    <name type="scientific">Roseibium aquae</name>
    <dbReference type="NCBI Taxonomy" id="1323746"/>
    <lineage>
        <taxon>Bacteria</taxon>
        <taxon>Pseudomonadati</taxon>
        <taxon>Pseudomonadota</taxon>
        <taxon>Alphaproteobacteria</taxon>
        <taxon>Hyphomicrobiales</taxon>
        <taxon>Stappiaceae</taxon>
        <taxon>Roseibium</taxon>
    </lineage>
</organism>
<dbReference type="Proteomes" id="UP000605148">
    <property type="component" value="Unassembled WGS sequence"/>
</dbReference>
<keyword evidence="1" id="KW-0472">Membrane</keyword>
<proteinExistence type="predicted"/>